<proteinExistence type="predicted"/>
<name>A0A4S4LQU5_9AGAM</name>
<sequence length="221" mass="25152">MASSKKKGGSKSGHVKEMEREIEKLKKQLQKEKKLRKKLAPMSHKNQPVLIPRPKGSAGDLKRGFSLIKEMELDSSEEKQDLYASIQRWVRKFMNHAGMDLELHYSRQPTDKLAKVFKVARDMFPILGNFQNDWATAEYVKQYLNNHRKHAKKTEQTKRQVLARVAKLAQNGNNEDDEQNEDENGATDECTMELEVELSSAVDEEDRSDEAGSSGTGSDSD</sequence>
<feature type="region of interest" description="Disordered" evidence="1">
    <location>
        <begin position="1"/>
        <end position="57"/>
    </location>
</feature>
<organism evidence="2 3">
    <name type="scientific">Bondarzewia mesenterica</name>
    <dbReference type="NCBI Taxonomy" id="1095465"/>
    <lineage>
        <taxon>Eukaryota</taxon>
        <taxon>Fungi</taxon>
        <taxon>Dikarya</taxon>
        <taxon>Basidiomycota</taxon>
        <taxon>Agaricomycotina</taxon>
        <taxon>Agaricomycetes</taxon>
        <taxon>Russulales</taxon>
        <taxon>Bondarzewiaceae</taxon>
        <taxon>Bondarzewia</taxon>
    </lineage>
</organism>
<accession>A0A4S4LQU5</accession>
<feature type="compositionally biased region" description="Acidic residues" evidence="1">
    <location>
        <begin position="174"/>
        <end position="208"/>
    </location>
</feature>
<evidence type="ECO:0000313" key="3">
    <source>
        <dbReference type="Proteomes" id="UP000310158"/>
    </source>
</evidence>
<feature type="compositionally biased region" description="Basic and acidic residues" evidence="1">
    <location>
        <begin position="14"/>
        <end position="32"/>
    </location>
</feature>
<evidence type="ECO:0000313" key="2">
    <source>
        <dbReference type="EMBL" id="THH12490.1"/>
    </source>
</evidence>
<gene>
    <name evidence="2" type="ORF">EW146_g7642</name>
</gene>
<dbReference type="Proteomes" id="UP000310158">
    <property type="component" value="Unassembled WGS sequence"/>
</dbReference>
<comment type="caution">
    <text evidence="2">The sequence shown here is derived from an EMBL/GenBank/DDBJ whole genome shotgun (WGS) entry which is preliminary data.</text>
</comment>
<reference evidence="2 3" key="1">
    <citation type="submission" date="2019-02" db="EMBL/GenBank/DDBJ databases">
        <title>Genome sequencing of the rare red list fungi Bondarzewia mesenterica.</title>
        <authorList>
            <person name="Buettner E."/>
            <person name="Kellner H."/>
        </authorList>
    </citation>
    <scope>NUCLEOTIDE SEQUENCE [LARGE SCALE GENOMIC DNA]</scope>
    <source>
        <strain evidence="2 3">DSM 108281</strain>
    </source>
</reference>
<evidence type="ECO:0000256" key="1">
    <source>
        <dbReference type="SAM" id="MobiDB-lite"/>
    </source>
</evidence>
<feature type="compositionally biased region" description="Polar residues" evidence="1">
    <location>
        <begin position="211"/>
        <end position="221"/>
    </location>
</feature>
<dbReference type="AlphaFoldDB" id="A0A4S4LQU5"/>
<protein>
    <submittedName>
        <fullName evidence="2">Uncharacterized protein</fullName>
    </submittedName>
</protein>
<feature type="region of interest" description="Disordered" evidence="1">
    <location>
        <begin position="169"/>
        <end position="221"/>
    </location>
</feature>
<dbReference type="OrthoDB" id="2755069at2759"/>
<keyword evidence="3" id="KW-1185">Reference proteome</keyword>
<dbReference type="EMBL" id="SGPL01000457">
    <property type="protein sequence ID" value="THH12490.1"/>
    <property type="molecule type" value="Genomic_DNA"/>
</dbReference>